<dbReference type="PROSITE" id="PS50914">
    <property type="entry name" value="BON"/>
    <property type="match status" value="3"/>
</dbReference>
<sequence>MKYNEALKNDVINAFSVEPLLQGVKVQVNAINGTVTLSGTVDSYVKKRAAENVANKVAGVNAVVEKIKVKFDPEEIVTDESLASEVLKVIKFSPDIAENSVCVLVEDGCITLEGSVRTVAEKIQTERNIQHLSGVKMIVNNIAVQFENDDERQTIAIENELLKNWAIDDQDIRVTVVGNQVTLRGKVTSMYQRDTAERIAWNALGVCNVHNKLTIE</sequence>
<dbReference type="AlphaFoldDB" id="A0A4R5MLG9"/>
<dbReference type="SMART" id="SM00749">
    <property type="entry name" value="BON"/>
    <property type="match status" value="2"/>
</dbReference>
<evidence type="ECO:0000313" key="2">
    <source>
        <dbReference type="EMBL" id="TDG36478.1"/>
    </source>
</evidence>
<protein>
    <submittedName>
        <fullName evidence="2">BON domain-containing protein</fullName>
    </submittedName>
</protein>
<keyword evidence="3" id="KW-1185">Reference proteome</keyword>
<proteinExistence type="predicted"/>
<gene>
    <name evidence="2" type="ORF">EZJ43_08140</name>
</gene>
<dbReference type="InterPro" id="IPR051686">
    <property type="entry name" value="Lipoprotein_DolP"/>
</dbReference>
<dbReference type="OrthoDB" id="870892at2"/>
<dbReference type="Proteomes" id="UP000295668">
    <property type="component" value="Unassembled WGS sequence"/>
</dbReference>
<name>A0A4R5MLG9_9SPHI</name>
<organism evidence="2 3">
    <name type="scientific">Pedobacter changchengzhani</name>
    <dbReference type="NCBI Taxonomy" id="2529274"/>
    <lineage>
        <taxon>Bacteria</taxon>
        <taxon>Pseudomonadati</taxon>
        <taxon>Bacteroidota</taxon>
        <taxon>Sphingobacteriia</taxon>
        <taxon>Sphingobacteriales</taxon>
        <taxon>Sphingobacteriaceae</taxon>
        <taxon>Pedobacter</taxon>
    </lineage>
</organism>
<dbReference type="PANTHER" id="PTHR34606:SF15">
    <property type="entry name" value="BON DOMAIN-CONTAINING PROTEIN"/>
    <property type="match status" value="1"/>
</dbReference>
<evidence type="ECO:0000313" key="3">
    <source>
        <dbReference type="Proteomes" id="UP000295668"/>
    </source>
</evidence>
<dbReference type="PANTHER" id="PTHR34606">
    <property type="entry name" value="BON DOMAIN-CONTAINING PROTEIN"/>
    <property type="match status" value="1"/>
</dbReference>
<feature type="domain" description="BON" evidence="1">
    <location>
        <begin position="3"/>
        <end position="71"/>
    </location>
</feature>
<accession>A0A4R5MLG9</accession>
<dbReference type="RefSeq" id="WP_133262207.1">
    <property type="nucleotide sequence ID" value="NZ_SJCY01000004.1"/>
</dbReference>
<evidence type="ECO:0000259" key="1">
    <source>
        <dbReference type="PROSITE" id="PS50914"/>
    </source>
</evidence>
<dbReference type="EMBL" id="SJCY01000004">
    <property type="protein sequence ID" value="TDG36478.1"/>
    <property type="molecule type" value="Genomic_DNA"/>
</dbReference>
<dbReference type="InterPro" id="IPR014004">
    <property type="entry name" value="Transpt-assoc_nodulatn_dom_bac"/>
</dbReference>
<dbReference type="Pfam" id="PF04972">
    <property type="entry name" value="BON"/>
    <property type="match status" value="3"/>
</dbReference>
<feature type="domain" description="BON" evidence="1">
    <location>
        <begin position="149"/>
        <end position="216"/>
    </location>
</feature>
<reference evidence="2 3" key="1">
    <citation type="submission" date="2019-02" db="EMBL/GenBank/DDBJ databases">
        <title>Pedobacter sp. nov., a novel speices isolated from soil of pinguins habitat in Antarcitica.</title>
        <authorList>
            <person name="He R.-H."/>
        </authorList>
    </citation>
    <scope>NUCLEOTIDE SEQUENCE [LARGE SCALE GENOMIC DNA]</scope>
    <source>
        <strain evidence="2 3">E01020</strain>
    </source>
</reference>
<feature type="domain" description="BON" evidence="1">
    <location>
        <begin position="78"/>
        <end position="146"/>
    </location>
</feature>
<dbReference type="Gene3D" id="3.30.1340.30">
    <property type="match status" value="3"/>
</dbReference>
<comment type="caution">
    <text evidence="2">The sequence shown here is derived from an EMBL/GenBank/DDBJ whole genome shotgun (WGS) entry which is preliminary data.</text>
</comment>
<dbReference type="InterPro" id="IPR007055">
    <property type="entry name" value="BON_dom"/>
</dbReference>